<dbReference type="EMBL" id="CP024955">
    <property type="protein sequence ID" value="ATY85879.1"/>
    <property type="molecule type" value="Genomic_DNA"/>
</dbReference>
<accession>A0A2K8N972</accession>
<keyword evidence="2" id="KW-1185">Reference proteome</keyword>
<protein>
    <submittedName>
        <fullName evidence="1">Type I-U CRISPR-associated protein Cas5/Cas6</fullName>
    </submittedName>
</protein>
<dbReference type="Proteomes" id="UP000231932">
    <property type="component" value="Chromosome"/>
</dbReference>
<name>A0A2K8N972_9BACL</name>
<gene>
    <name evidence="1" type="primary">cas5u6u</name>
    <name evidence="1" type="ORF">CVV65_13880</name>
</gene>
<evidence type="ECO:0000313" key="2">
    <source>
        <dbReference type="Proteomes" id="UP000231932"/>
    </source>
</evidence>
<dbReference type="KEGG" id="kyr:CVV65_13880"/>
<proteinExistence type="predicted"/>
<dbReference type="InterPro" id="IPR019089">
    <property type="entry name" value="Cas_GSU0054"/>
</dbReference>
<sequence length="551" mass="62335">MWGVRAVDHEWAVAFRFPGGRYHANPWGRHVNEGDVEWPPSPWRVLRALMATWFHKGPVIREDLLYGEDGDGQGRLEADQVFDSLVVKLASVLPVYYLPKASRGHTRHYMPGPGHDKSLVFDGFVRLNPEDRVVMAWPGLAFADEERLLLDRILRHMTYLGRTESWVEARLVEWTGIPNCYPIERESVYGSTAEDMEPVAVMAVQSEDQFLAWRDGVREGSRIGGGNTRRGRRGPKIPVTIVEALAVDTSDLEREGWNQPPGSRRVIYLRPYGCFEEKIDNRGGGDEGRGAFHIARFALAGTPLPSRFNAVTVAELFRRALLSRLDKQAPRTITGRDEHQRVLADSHNHAFFLPEDADRDGRVDHLLLYSAEPFTEPLIRVLQSLRKLYTGEQEWRVFLEGLGSRLDQAVAKGMESSLSSLLGPARVWESVTPYLHPWFQKKGGKFGREEQLRKEIRLRGLPEPVLIEWKPFVRVGGRAASVLQFRRFRSKGSSQSQPDRHGGFYHIEFPEPVPGPLAFGYGCHYGLGLFAPVAASWSQPEVQGKSEGTRM</sequence>
<reference evidence="2" key="1">
    <citation type="submission" date="2017-11" db="EMBL/GenBank/DDBJ databases">
        <title>Complete Genome Sequence of Kyrpidia sp. Strain EA-1, a thermophilic, hydrogen-oxidizing Bacterium, isolated from the Azores.</title>
        <authorList>
            <person name="Reiner J.E."/>
            <person name="Lapp C.J."/>
            <person name="Bunk B."/>
            <person name="Gescher J."/>
        </authorList>
    </citation>
    <scope>NUCLEOTIDE SEQUENCE [LARGE SCALE GENOMIC DNA]</scope>
    <source>
        <strain evidence="2">EA-1</strain>
    </source>
</reference>
<evidence type="ECO:0000313" key="1">
    <source>
        <dbReference type="EMBL" id="ATY85879.1"/>
    </source>
</evidence>
<organism evidence="1 2">
    <name type="scientific">Kyrpidia spormannii</name>
    <dbReference type="NCBI Taxonomy" id="2055160"/>
    <lineage>
        <taxon>Bacteria</taxon>
        <taxon>Bacillati</taxon>
        <taxon>Bacillota</taxon>
        <taxon>Bacilli</taxon>
        <taxon>Bacillales</taxon>
        <taxon>Alicyclobacillaceae</taxon>
        <taxon>Kyrpidia</taxon>
    </lineage>
</organism>
<dbReference type="NCBIfam" id="TIGR02165">
    <property type="entry name" value="cas5_6_GSU0054"/>
    <property type="match status" value="1"/>
</dbReference>
<dbReference type="AlphaFoldDB" id="A0A2K8N972"/>